<gene>
    <name evidence="2" type="ORF">FNK824_LOCUS43212</name>
</gene>
<reference evidence="2" key="1">
    <citation type="submission" date="2021-02" db="EMBL/GenBank/DDBJ databases">
        <authorList>
            <person name="Nowell W R."/>
        </authorList>
    </citation>
    <scope>NUCLEOTIDE SEQUENCE</scope>
</reference>
<sequence>MCIFYIIKKRADSKAKKTKQLTESKQLTIPRAHLPTIGAMNQGTIGSTDSSRAGNEKQANDASDTSYSVPRDPRNDLFETNDFGEIEFVTDMLDDMIKDDDNIEEDFIEAINPN</sequence>
<evidence type="ECO:0000313" key="3">
    <source>
        <dbReference type="Proteomes" id="UP000663874"/>
    </source>
</evidence>
<proteinExistence type="predicted"/>
<feature type="region of interest" description="Disordered" evidence="1">
    <location>
        <begin position="17"/>
        <end position="80"/>
    </location>
</feature>
<organism evidence="2 3">
    <name type="scientific">Rotaria sordida</name>
    <dbReference type="NCBI Taxonomy" id="392033"/>
    <lineage>
        <taxon>Eukaryota</taxon>
        <taxon>Metazoa</taxon>
        <taxon>Spiralia</taxon>
        <taxon>Gnathifera</taxon>
        <taxon>Rotifera</taxon>
        <taxon>Eurotatoria</taxon>
        <taxon>Bdelloidea</taxon>
        <taxon>Philodinida</taxon>
        <taxon>Philodinidae</taxon>
        <taxon>Rotaria</taxon>
    </lineage>
</organism>
<feature type="compositionally biased region" description="Polar residues" evidence="1">
    <location>
        <begin position="39"/>
        <end position="53"/>
    </location>
</feature>
<dbReference type="EMBL" id="CAJOBE010058002">
    <property type="protein sequence ID" value="CAF4377880.1"/>
    <property type="molecule type" value="Genomic_DNA"/>
</dbReference>
<dbReference type="Proteomes" id="UP000663874">
    <property type="component" value="Unassembled WGS sequence"/>
</dbReference>
<evidence type="ECO:0000256" key="1">
    <source>
        <dbReference type="SAM" id="MobiDB-lite"/>
    </source>
</evidence>
<feature type="non-terminal residue" evidence="2">
    <location>
        <position position="114"/>
    </location>
</feature>
<dbReference type="AlphaFoldDB" id="A0A820MRA2"/>
<name>A0A820MRA2_9BILA</name>
<evidence type="ECO:0000313" key="2">
    <source>
        <dbReference type="EMBL" id="CAF4377880.1"/>
    </source>
</evidence>
<accession>A0A820MRA2</accession>
<protein>
    <submittedName>
        <fullName evidence="2">Uncharacterized protein</fullName>
    </submittedName>
</protein>
<comment type="caution">
    <text evidence="2">The sequence shown here is derived from an EMBL/GenBank/DDBJ whole genome shotgun (WGS) entry which is preliminary data.</text>
</comment>